<dbReference type="EMBL" id="JACGWJ010000007">
    <property type="protein sequence ID" value="KAL0409699.1"/>
    <property type="molecule type" value="Genomic_DNA"/>
</dbReference>
<gene>
    <name evidence="2" type="ORF">Sradi_1904300</name>
</gene>
<reference evidence="2" key="2">
    <citation type="journal article" date="2024" name="Plant">
        <title>Genomic evolution and insights into agronomic trait innovations of Sesamum species.</title>
        <authorList>
            <person name="Miao H."/>
            <person name="Wang L."/>
            <person name="Qu L."/>
            <person name="Liu H."/>
            <person name="Sun Y."/>
            <person name="Le M."/>
            <person name="Wang Q."/>
            <person name="Wei S."/>
            <person name="Zheng Y."/>
            <person name="Lin W."/>
            <person name="Duan Y."/>
            <person name="Cao H."/>
            <person name="Xiong S."/>
            <person name="Wang X."/>
            <person name="Wei L."/>
            <person name="Li C."/>
            <person name="Ma Q."/>
            <person name="Ju M."/>
            <person name="Zhao R."/>
            <person name="Li G."/>
            <person name="Mu C."/>
            <person name="Tian Q."/>
            <person name="Mei H."/>
            <person name="Zhang T."/>
            <person name="Gao T."/>
            <person name="Zhang H."/>
        </authorList>
    </citation>
    <scope>NUCLEOTIDE SEQUENCE</scope>
    <source>
        <strain evidence="2">G02</strain>
    </source>
</reference>
<proteinExistence type="predicted"/>
<accession>A0AAW2TYV4</accession>
<evidence type="ECO:0000313" key="2">
    <source>
        <dbReference type="EMBL" id="KAL0409699.1"/>
    </source>
</evidence>
<sequence length="89" mass="9041">MGPRLWLADGSKSRGENAFPNGTLASMASSGSMETGLAQKSTPPGGGSMKVINALSTPARGEAGTAVMKEIAGENPPYLCISSKKRLCG</sequence>
<feature type="compositionally biased region" description="Polar residues" evidence="1">
    <location>
        <begin position="23"/>
        <end position="42"/>
    </location>
</feature>
<dbReference type="AlphaFoldDB" id="A0AAW2TYV4"/>
<organism evidence="2">
    <name type="scientific">Sesamum radiatum</name>
    <name type="common">Black benniseed</name>
    <dbReference type="NCBI Taxonomy" id="300843"/>
    <lineage>
        <taxon>Eukaryota</taxon>
        <taxon>Viridiplantae</taxon>
        <taxon>Streptophyta</taxon>
        <taxon>Embryophyta</taxon>
        <taxon>Tracheophyta</taxon>
        <taxon>Spermatophyta</taxon>
        <taxon>Magnoliopsida</taxon>
        <taxon>eudicotyledons</taxon>
        <taxon>Gunneridae</taxon>
        <taxon>Pentapetalae</taxon>
        <taxon>asterids</taxon>
        <taxon>lamiids</taxon>
        <taxon>Lamiales</taxon>
        <taxon>Pedaliaceae</taxon>
        <taxon>Sesamum</taxon>
    </lineage>
</organism>
<evidence type="ECO:0000256" key="1">
    <source>
        <dbReference type="SAM" id="MobiDB-lite"/>
    </source>
</evidence>
<protein>
    <submittedName>
        <fullName evidence="2">Uncharacterized protein</fullName>
    </submittedName>
</protein>
<reference evidence="2" key="1">
    <citation type="submission" date="2020-06" db="EMBL/GenBank/DDBJ databases">
        <authorList>
            <person name="Li T."/>
            <person name="Hu X."/>
            <person name="Zhang T."/>
            <person name="Song X."/>
            <person name="Zhang H."/>
            <person name="Dai N."/>
            <person name="Sheng W."/>
            <person name="Hou X."/>
            <person name="Wei L."/>
        </authorList>
    </citation>
    <scope>NUCLEOTIDE SEQUENCE</scope>
    <source>
        <strain evidence="2">G02</strain>
        <tissue evidence="2">Leaf</tissue>
    </source>
</reference>
<name>A0AAW2TYV4_SESRA</name>
<feature type="region of interest" description="Disordered" evidence="1">
    <location>
        <begin position="1"/>
        <end position="50"/>
    </location>
</feature>
<comment type="caution">
    <text evidence="2">The sequence shown here is derived from an EMBL/GenBank/DDBJ whole genome shotgun (WGS) entry which is preliminary data.</text>
</comment>